<dbReference type="PANTHER" id="PTHR12299:SF17">
    <property type="entry name" value="AT19571P-RELATED"/>
    <property type="match status" value="1"/>
</dbReference>
<feature type="compositionally biased region" description="Basic and acidic residues" evidence="3">
    <location>
        <begin position="341"/>
        <end position="354"/>
    </location>
</feature>
<dbReference type="InterPro" id="IPR032381">
    <property type="entry name" value="IHABP4_N"/>
</dbReference>
<feature type="compositionally biased region" description="Basic and acidic residues" evidence="3">
    <location>
        <begin position="71"/>
        <end position="83"/>
    </location>
</feature>
<evidence type="ECO:0000313" key="5">
    <source>
        <dbReference type="EMBL" id="JAC18252.1"/>
    </source>
</evidence>
<dbReference type="GO" id="GO:0005634">
    <property type="term" value="C:nucleus"/>
    <property type="evidence" value="ECO:0007669"/>
    <property type="project" value="TreeGrafter"/>
</dbReference>
<dbReference type="PANTHER" id="PTHR12299">
    <property type="entry name" value="HYALURONIC ACID-BINDING PROTEIN 4"/>
    <property type="match status" value="1"/>
</dbReference>
<accession>A0A023F9U5</accession>
<evidence type="ECO:0000259" key="4">
    <source>
        <dbReference type="SMART" id="SM01233"/>
    </source>
</evidence>
<feature type="compositionally biased region" description="Gly residues" evidence="3">
    <location>
        <begin position="153"/>
        <end position="199"/>
    </location>
</feature>
<feature type="compositionally biased region" description="Basic and acidic residues" evidence="3">
    <location>
        <begin position="32"/>
        <end position="47"/>
    </location>
</feature>
<evidence type="ECO:0000256" key="3">
    <source>
        <dbReference type="SAM" id="MobiDB-lite"/>
    </source>
</evidence>
<feature type="compositionally biased region" description="Low complexity" evidence="3">
    <location>
        <begin position="48"/>
        <end position="61"/>
    </location>
</feature>
<organism evidence="5">
    <name type="scientific">Triatoma infestans</name>
    <name type="common">Assassin bug</name>
    <dbReference type="NCBI Taxonomy" id="30076"/>
    <lineage>
        <taxon>Eukaryota</taxon>
        <taxon>Metazoa</taxon>
        <taxon>Ecdysozoa</taxon>
        <taxon>Arthropoda</taxon>
        <taxon>Hexapoda</taxon>
        <taxon>Insecta</taxon>
        <taxon>Pterygota</taxon>
        <taxon>Neoptera</taxon>
        <taxon>Paraneoptera</taxon>
        <taxon>Hemiptera</taxon>
        <taxon>Heteroptera</taxon>
        <taxon>Panheteroptera</taxon>
        <taxon>Cimicomorpha</taxon>
        <taxon>Reduviidae</taxon>
        <taxon>Triatominae</taxon>
        <taxon>Triatoma</taxon>
    </lineage>
</organism>
<keyword evidence="1" id="KW-0810">Translation regulation</keyword>
<feature type="compositionally biased region" description="Basic and acidic residues" evidence="3">
    <location>
        <begin position="210"/>
        <end position="226"/>
    </location>
</feature>
<proteinExistence type="evidence at transcript level"/>
<sequence length="412" mass="45368">QYGIGVTRNRFELFGIDDEDPLEVLKFHELEKEARKKTKLSEKENKGKGTVTTKPKTTTSRKGIKETQNLKTHENVKAKDDNKSVNVTQRSYERNERKYVGDNREDRNNRRNRSDGDFQREERGAERLERKDMRGNISGTGPVSHELNEGSTTGRGGMQRGGRIGGGGARGGGPSGGGGPRGGTGGSVRGGRGGGGVPGGTNRTTPAFDSKGKREYDRQLVTDKSEVNGTATQEDSNWQTDKQDSEAVIDTNGAVTTADVEEGGNLEEERKELTLDEWKALKAPRQKPTYNLRKAGEGEDLSQWKKMYALQKKKDGEEEDDDDEYEYESCEYPQRVGRQKHILDIDIHFKDTRSGGRARGGRGGGRGGPRLGGRPGQPGTITSEYSEKHAVRGRDTKSAPKVDDEHDFPSLG</sequence>
<dbReference type="GO" id="GO:0005737">
    <property type="term" value="C:cytoplasm"/>
    <property type="evidence" value="ECO:0007669"/>
    <property type="project" value="TreeGrafter"/>
</dbReference>
<name>A0A023F9U5_TRIIF</name>
<dbReference type="SMART" id="SM01233">
    <property type="entry name" value="HABP4_PAI-RBP1"/>
    <property type="match status" value="1"/>
</dbReference>
<feature type="non-terminal residue" evidence="5">
    <location>
        <position position="1"/>
    </location>
</feature>
<evidence type="ECO:0000256" key="1">
    <source>
        <dbReference type="ARBA" id="ARBA00022845"/>
    </source>
</evidence>
<dbReference type="AlphaFoldDB" id="A0A023F9U5"/>
<reference evidence="5" key="1">
    <citation type="journal article" date="2014" name="PLoS Negl. Trop. Dis.">
        <title>An updated insight into the Sialotranscriptome of Triatoma infestans: developmental stage and geographic variations.</title>
        <authorList>
            <person name="Schwarz A."/>
            <person name="Medrano-Mercado N."/>
            <person name="Schaub G.A."/>
            <person name="Struchiner C.J."/>
            <person name="Bargues M.D."/>
            <person name="Levy M.Z."/>
            <person name="Ribeiro J.M."/>
        </authorList>
    </citation>
    <scope>NUCLEOTIDE SEQUENCE</scope>
    <source>
        <strain evidence="5">Chile</strain>
        <tissue evidence="5">Salivary glands</tissue>
    </source>
</reference>
<feature type="compositionally biased region" description="Polar residues" evidence="3">
    <location>
        <begin position="227"/>
        <end position="240"/>
    </location>
</feature>
<dbReference type="GO" id="GO:0003723">
    <property type="term" value="F:RNA binding"/>
    <property type="evidence" value="ECO:0007669"/>
    <property type="project" value="InterPro"/>
</dbReference>
<dbReference type="InterPro" id="IPR039764">
    <property type="entry name" value="HABP4/SERBP1-like"/>
</dbReference>
<feature type="compositionally biased region" description="Gly residues" evidence="3">
    <location>
        <begin position="357"/>
        <end position="376"/>
    </location>
</feature>
<feature type="compositionally biased region" description="Basic and acidic residues" evidence="3">
    <location>
        <begin position="385"/>
        <end position="412"/>
    </location>
</feature>
<feature type="domain" description="Hyaluronan/mRNA-binding protein" evidence="4">
    <location>
        <begin position="212"/>
        <end position="298"/>
    </location>
</feature>
<dbReference type="Pfam" id="PF16174">
    <property type="entry name" value="IHABP4_N"/>
    <property type="match status" value="1"/>
</dbReference>
<dbReference type="EMBL" id="GBBI01000460">
    <property type="protein sequence ID" value="JAC18252.1"/>
    <property type="molecule type" value="mRNA"/>
</dbReference>
<feature type="region of interest" description="Disordered" evidence="3">
    <location>
        <begin position="32"/>
        <end position="245"/>
    </location>
</feature>
<feature type="compositionally biased region" description="Acidic residues" evidence="3">
    <location>
        <begin position="317"/>
        <end position="329"/>
    </location>
</feature>
<feature type="compositionally biased region" description="Basic and acidic residues" evidence="3">
    <location>
        <begin position="91"/>
        <end position="134"/>
    </location>
</feature>
<dbReference type="InterPro" id="IPR006861">
    <property type="entry name" value="HABP4_PAIRBP1-bd"/>
</dbReference>
<comment type="similarity">
    <text evidence="2">Belongs to the SERBP1-HABP4 family.</text>
</comment>
<dbReference type="GO" id="GO:0006417">
    <property type="term" value="P:regulation of translation"/>
    <property type="evidence" value="ECO:0007669"/>
    <property type="project" value="UniProtKB-KW"/>
</dbReference>
<protein>
    <submittedName>
        <fullName evidence="5">Putative rna-binding protein</fullName>
    </submittedName>
</protein>
<dbReference type="Pfam" id="PF04774">
    <property type="entry name" value="HABP4_PAI-RBP1"/>
    <property type="match status" value="1"/>
</dbReference>
<evidence type="ECO:0000256" key="2">
    <source>
        <dbReference type="ARBA" id="ARBA00035118"/>
    </source>
</evidence>
<feature type="region of interest" description="Disordered" evidence="3">
    <location>
        <begin position="312"/>
        <end position="412"/>
    </location>
</feature>